<keyword evidence="3" id="KW-1185">Reference proteome</keyword>
<feature type="transmembrane region" description="Helical" evidence="1">
    <location>
        <begin position="20"/>
        <end position="37"/>
    </location>
</feature>
<feature type="transmembrane region" description="Helical" evidence="1">
    <location>
        <begin position="134"/>
        <end position="152"/>
    </location>
</feature>
<gene>
    <name evidence="2" type="ORF">SAMN05421508_102426</name>
</gene>
<dbReference type="InterPro" id="IPR016174">
    <property type="entry name" value="Di-haem_cyt_TM"/>
</dbReference>
<dbReference type="SUPFAM" id="SSF81342">
    <property type="entry name" value="Transmembrane di-heme cytochromes"/>
    <property type="match status" value="1"/>
</dbReference>
<feature type="transmembrane region" description="Helical" evidence="1">
    <location>
        <begin position="49"/>
        <end position="68"/>
    </location>
</feature>
<protein>
    <submittedName>
        <fullName evidence="2">Uncharacterized protein</fullName>
    </submittedName>
</protein>
<sequence length="177" mass="18871">MTDASPAAAPPRRRLAMPAMRAWHAVIAGGFLVAWLTGDSDALYIPHQVAGYAVLGAVVLRLVAGLVATKAPWRLPRPSLAAARAWLATGRGRNPLFAWFAVALLVTVGVAAASGMAAHWIVWLEDLHEGASTVSLWVVLGHIAFILFLFGGRRVVAALWRRIAAAVRPSIAEETAR</sequence>
<dbReference type="Proteomes" id="UP000219621">
    <property type="component" value="Unassembled WGS sequence"/>
</dbReference>
<dbReference type="RefSeq" id="WP_097278173.1">
    <property type="nucleotide sequence ID" value="NZ_OCNJ01000002.1"/>
</dbReference>
<organism evidence="2 3">
    <name type="scientific">Caenispirillum bisanense</name>
    <dbReference type="NCBI Taxonomy" id="414052"/>
    <lineage>
        <taxon>Bacteria</taxon>
        <taxon>Pseudomonadati</taxon>
        <taxon>Pseudomonadota</taxon>
        <taxon>Alphaproteobacteria</taxon>
        <taxon>Rhodospirillales</taxon>
        <taxon>Novispirillaceae</taxon>
        <taxon>Caenispirillum</taxon>
    </lineage>
</organism>
<dbReference type="AlphaFoldDB" id="A0A286GAC4"/>
<evidence type="ECO:0000256" key="1">
    <source>
        <dbReference type="SAM" id="Phobius"/>
    </source>
</evidence>
<evidence type="ECO:0000313" key="2">
    <source>
        <dbReference type="EMBL" id="SOD92422.1"/>
    </source>
</evidence>
<evidence type="ECO:0000313" key="3">
    <source>
        <dbReference type="Proteomes" id="UP000219621"/>
    </source>
</evidence>
<accession>A0A286GAC4</accession>
<keyword evidence="1" id="KW-1133">Transmembrane helix</keyword>
<proteinExistence type="predicted"/>
<name>A0A286GAC4_9PROT</name>
<dbReference type="GO" id="GO:0016020">
    <property type="term" value="C:membrane"/>
    <property type="evidence" value="ECO:0007669"/>
    <property type="project" value="InterPro"/>
</dbReference>
<dbReference type="GO" id="GO:0022904">
    <property type="term" value="P:respiratory electron transport chain"/>
    <property type="evidence" value="ECO:0007669"/>
    <property type="project" value="InterPro"/>
</dbReference>
<dbReference type="OrthoDB" id="7304801at2"/>
<feature type="transmembrane region" description="Helical" evidence="1">
    <location>
        <begin position="96"/>
        <end position="122"/>
    </location>
</feature>
<keyword evidence="1" id="KW-0812">Transmembrane</keyword>
<keyword evidence="1" id="KW-0472">Membrane</keyword>
<dbReference type="EMBL" id="OCNJ01000002">
    <property type="protein sequence ID" value="SOD92422.1"/>
    <property type="molecule type" value="Genomic_DNA"/>
</dbReference>
<reference evidence="2 3" key="1">
    <citation type="submission" date="2017-09" db="EMBL/GenBank/DDBJ databases">
        <authorList>
            <person name="Ehlers B."/>
            <person name="Leendertz F.H."/>
        </authorList>
    </citation>
    <scope>NUCLEOTIDE SEQUENCE [LARGE SCALE GENOMIC DNA]</scope>
    <source>
        <strain evidence="2 3">USBA 140</strain>
    </source>
</reference>